<dbReference type="SUPFAM" id="SSF88946">
    <property type="entry name" value="Sigma2 domain of RNA polymerase sigma factors"/>
    <property type="match status" value="1"/>
</dbReference>
<reference evidence="8 9" key="1">
    <citation type="submission" date="2007-04" db="EMBL/GenBank/DDBJ databases">
        <title>Complete genome sequence of Burkholderia multivorans ATCC 17616.</title>
        <authorList>
            <person name="Ohtsubo Y."/>
            <person name="Yamashita A."/>
            <person name="Kurokawa K."/>
            <person name="Takami H."/>
            <person name="Yuhara S."/>
            <person name="Nishiyama E."/>
            <person name="Endo R."/>
            <person name="Miyazaki R."/>
            <person name="Ono A."/>
            <person name="Yano K."/>
            <person name="Ito M."/>
            <person name="Sota M."/>
            <person name="Yuji N."/>
            <person name="Hattori M."/>
            <person name="Tsuda M."/>
        </authorList>
    </citation>
    <scope>NUCLEOTIDE SEQUENCE [LARGE SCALE GENOMIC DNA]</scope>
    <source>
        <strain evidence="9">ATCC 17616 / 249</strain>
    </source>
</reference>
<dbReference type="PRINTS" id="PR00046">
    <property type="entry name" value="SIGMA70FCT"/>
</dbReference>
<dbReference type="GO" id="GO:0016987">
    <property type="term" value="F:sigma factor activity"/>
    <property type="evidence" value="ECO:0007669"/>
    <property type="project" value="UniProtKB-KW"/>
</dbReference>
<dbReference type="PANTHER" id="PTHR30603">
    <property type="entry name" value="RNA POLYMERASE SIGMA FACTOR RPO"/>
    <property type="match status" value="1"/>
</dbReference>
<accession>A0A0H3KKY8</accession>
<keyword evidence="3" id="KW-0731">Sigma factor</keyword>
<evidence type="ECO:0000313" key="9">
    <source>
        <dbReference type="Proteomes" id="UP000008815"/>
    </source>
</evidence>
<dbReference type="GO" id="GO:0006352">
    <property type="term" value="P:DNA-templated transcription initiation"/>
    <property type="evidence" value="ECO:0007669"/>
    <property type="project" value="InterPro"/>
</dbReference>
<evidence type="ECO:0000256" key="5">
    <source>
        <dbReference type="ARBA" id="ARBA00023163"/>
    </source>
</evidence>
<dbReference type="Pfam" id="PF04542">
    <property type="entry name" value="Sigma70_r2"/>
    <property type="match status" value="1"/>
</dbReference>
<evidence type="ECO:0000259" key="7">
    <source>
        <dbReference type="PROSITE" id="PS00715"/>
    </source>
</evidence>
<dbReference type="Pfam" id="PF00140">
    <property type="entry name" value="Sigma70_r1_2"/>
    <property type="match status" value="1"/>
</dbReference>
<dbReference type="InterPro" id="IPR009042">
    <property type="entry name" value="RNA_pol_sigma70_r1_2"/>
</dbReference>
<dbReference type="SUPFAM" id="SSF88659">
    <property type="entry name" value="Sigma3 and sigma4 domains of RNA polymerase sigma factors"/>
    <property type="match status" value="2"/>
</dbReference>
<evidence type="ECO:0000313" key="8">
    <source>
        <dbReference type="EMBL" id="BAG45909.1"/>
    </source>
</evidence>
<dbReference type="KEGG" id="bmu:Bmul_4460"/>
<feature type="compositionally biased region" description="Acidic residues" evidence="6">
    <location>
        <begin position="172"/>
        <end position="181"/>
    </location>
</feature>
<evidence type="ECO:0000256" key="2">
    <source>
        <dbReference type="ARBA" id="ARBA00023015"/>
    </source>
</evidence>
<dbReference type="Gene3D" id="1.10.10.10">
    <property type="entry name" value="Winged helix-like DNA-binding domain superfamily/Winged helix DNA-binding domain"/>
    <property type="match status" value="2"/>
</dbReference>
<dbReference type="InterPro" id="IPR050239">
    <property type="entry name" value="Sigma-70_RNA_pol_init_factors"/>
</dbReference>
<dbReference type="PANTHER" id="PTHR30603:SF60">
    <property type="entry name" value="RNA POLYMERASE SIGMA FACTOR RPOD"/>
    <property type="match status" value="1"/>
</dbReference>
<dbReference type="GO" id="GO:0003677">
    <property type="term" value="F:DNA binding"/>
    <property type="evidence" value="ECO:0007669"/>
    <property type="project" value="UniProtKB-KW"/>
</dbReference>
<comment type="similarity">
    <text evidence="1">Belongs to the sigma-70 factor family.</text>
</comment>
<evidence type="ECO:0000256" key="3">
    <source>
        <dbReference type="ARBA" id="ARBA00023082"/>
    </source>
</evidence>
<dbReference type="Pfam" id="PF04545">
    <property type="entry name" value="Sigma70_r4"/>
    <property type="match status" value="1"/>
</dbReference>
<dbReference type="Gene3D" id="1.10.220.120">
    <property type="entry name" value="Sigma-70 factor, region 1.1"/>
    <property type="match status" value="1"/>
</dbReference>
<dbReference type="InterPro" id="IPR007630">
    <property type="entry name" value="RNA_pol_sigma70_r4"/>
</dbReference>
<dbReference type="Pfam" id="PF04539">
    <property type="entry name" value="Sigma70_r3"/>
    <property type="match status" value="1"/>
</dbReference>
<dbReference type="InterPro" id="IPR036388">
    <property type="entry name" value="WH-like_DNA-bd_sf"/>
</dbReference>
<dbReference type="InterPro" id="IPR000943">
    <property type="entry name" value="RNA_pol_sigma70"/>
</dbReference>
<evidence type="ECO:0000256" key="6">
    <source>
        <dbReference type="SAM" id="MobiDB-lite"/>
    </source>
</evidence>
<dbReference type="InterPro" id="IPR007127">
    <property type="entry name" value="RNA_pol_sigma_70_r1_1"/>
</dbReference>
<dbReference type="InterPro" id="IPR013324">
    <property type="entry name" value="RNA_pol_sigma_r3/r4-like"/>
</dbReference>
<organism evidence="8 9">
    <name type="scientific">Burkholderia multivorans (strain ATCC 17616 / 249)</name>
    <dbReference type="NCBI Taxonomy" id="395019"/>
    <lineage>
        <taxon>Bacteria</taxon>
        <taxon>Pseudomonadati</taxon>
        <taxon>Pseudomonadota</taxon>
        <taxon>Betaproteobacteria</taxon>
        <taxon>Burkholderiales</taxon>
        <taxon>Burkholderiaceae</taxon>
        <taxon>Burkholderia</taxon>
        <taxon>Burkholderia cepacia complex</taxon>
    </lineage>
</organism>
<dbReference type="Pfam" id="PF03979">
    <property type="entry name" value="Sigma70_r1_1"/>
    <property type="match status" value="1"/>
</dbReference>
<dbReference type="KEGG" id="bmj:BMULJ_04050"/>
<dbReference type="InterPro" id="IPR013325">
    <property type="entry name" value="RNA_pol_sigma_r2"/>
</dbReference>
<dbReference type="RefSeq" id="WP_012217171.1">
    <property type="nucleotide sequence ID" value="NC_010086.1"/>
</dbReference>
<dbReference type="eggNOG" id="COG0568">
    <property type="taxonomic scope" value="Bacteria"/>
</dbReference>
<protein>
    <submittedName>
        <fullName evidence="8">RNA polymerase sigma 38 subunit</fullName>
    </submittedName>
</protein>
<feature type="region of interest" description="Disordered" evidence="6">
    <location>
        <begin position="164"/>
        <end position="184"/>
    </location>
</feature>
<gene>
    <name evidence="8" type="primary">rpoS</name>
    <name evidence="8" type="ordered locus">BMULJ_04050</name>
</gene>
<dbReference type="AlphaFoldDB" id="A0A0H3KKY8"/>
<evidence type="ECO:0000256" key="1">
    <source>
        <dbReference type="ARBA" id="ARBA00007788"/>
    </source>
</evidence>
<keyword evidence="4" id="KW-0238">DNA-binding</keyword>
<dbReference type="InterPro" id="IPR007624">
    <property type="entry name" value="RNA_pol_sigma70_r3"/>
</dbReference>
<dbReference type="PROSITE" id="PS00715">
    <property type="entry name" value="SIGMA70_1"/>
    <property type="match status" value="1"/>
</dbReference>
<proteinExistence type="inferred from homology"/>
<feature type="domain" description="RNA polymerase sigma-70" evidence="7">
    <location>
        <begin position="316"/>
        <end position="329"/>
    </location>
</feature>
<sequence length="525" mass="56402">MTTPRPTSRADTPLDPIIQLLALASEQGYLTHADLVDALPPESDSPDALDVVRAALADIGITVLDEPAAPPPFAAAPAVDVDRDTLEEGRALLGDLARGASASTDPLALYMRRMHAVPLLTREDEIALARELETGRHQMLHALAGCPPAVDALLARIGTTTAASASDRSDGDADDADDTNDSADAPAAARFDAVRDALADVRRALHAHGCRSSAYRDARDRLAAELGALTWIASAVDDASRVVHALAAASRDDAARAIAGADAACFDAVARRALVAALNDGQQKVRDATRAMLEANLRLVLSIARKYLNRGVDLSDLVQDGCIGLMRAIEKFEYRRGFKFSTYATWWIRQAIARAVADRARTIRVPVHVGDQHQRVRRQALRFRQRTGRQPTPAELAAETGLAEDKLRAILALPAEPVSLDTPLPDADTGLVDLIEDETSASPFEQLAGTRMRECVRSLLRSVTPTEADVLRRRFGLGGTEPDTYDAIAKDAGMSRERVRQIEKRALAALRTAAEAEGAHAFLDA</sequence>
<keyword evidence="2" id="KW-0805">Transcription regulation</keyword>
<dbReference type="EMBL" id="AP009386">
    <property type="protein sequence ID" value="BAG45909.1"/>
    <property type="molecule type" value="Genomic_DNA"/>
</dbReference>
<dbReference type="STRING" id="395019.BMULJ_04050"/>
<dbReference type="Proteomes" id="UP000008815">
    <property type="component" value="Chromosome 2"/>
</dbReference>
<dbReference type="NCBIfam" id="TIGR02937">
    <property type="entry name" value="sigma70-ECF"/>
    <property type="match status" value="1"/>
</dbReference>
<evidence type="ECO:0000256" key="4">
    <source>
        <dbReference type="ARBA" id="ARBA00023125"/>
    </source>
</evidence>
<dbReference type="InterPro" id="IPR042189">
    <property type="entry name" value="RNA_pol_sigma_70_r1_1_sf"/>
</dbReference>
<name>A0A0H3KKY8_BURM1</name>
<keyword evidence="9" id="KW-1185">Reference proteome</keyword>
<dbReference type="HOGENOM" id="CLU_014793_7_0_4"/>
<dbReference type="InterPro" id="IPR007627">
    <property type="entry name" value="RNA_pol_sigma70_r2"/>
</dbReference>
<dbReference type="InterPro" id="IPR014284">
    <property type="entry name" value="RNA_pol_sigma-70_dom"/>
</dbReference>
<dbReference type="Gene3D" id="1.10.601.10">
    <property type="entry name" value="RNA Polymerase Primary Sigma Factor"/>
    <property type="match status" value="2"/>
</dbReference>
<keyword evidence="5" id="KW-0804">Transcription</keyword>